<name>A0A381NTR2_9ZZZZ</name>
<feature type="transmembrane region" description="Helical" evidence="9">
    <location>
        <begin position="12"/>
        <end position="32"/>
    </location>
</feature>
<organism evidence="10">
    <name type="scientific">marine metagenome</name>
    <dbReference type="NCBI Taxonomy" id="408172"/>
    <lineage>
        <taxon>unclassified sequences</taxon>
        <taxon>metagenomes</taxon>
        <taxon>ecological metagenomes</taxon>
    </lineage>
</organism>
<evidence type="ECO:0000256" key="2">
    <source>
        <dbReference type="ARBA" id="ARBA00022448"/>
    </source>
</evidence>
<dbReference type="AlphaFoldDB" id="A0A381NTR2"/>
<proteinExistence type="inferred from homology"/>
<dbReference type="InterPro" id="IPR052157">
    <property type="entry name" value="BCAA_transport_permease"/>
</dbReference>
<evidence type="ECO:0000256" key="1">
    <source>
        <dbReference type="ARBA" id="ARBA00004651"/>
    </source>
</evidence>
<keyword evidence="6 9" id="KW-1133">Transmembrane helix</keyword>
<dbReference type="GO" id="GO:0006865">
    <property type="term" value="P:amino acid transport"/>
    <property type="evidence" value="ECO:0007669"/>
    <property type="project" value="UniProtKB-KW"/>
</dbReference>
<keyword evidence="2" id="KW-0813">Transport</keyword>
<dbReference type="InterPro" id="IPR001851">
    <property type="entry name" value="ABC_transp_permease"/>
</dbReference>
<keyword evidence="4 9" id="KW-0812">Transmembrane</keyword>
<evidence type="ECO:0000256" key="3">
    <source>
        <dbReference type="ARBA" id="ARBA00022475"/>
    </source>
</evidence>
<reference evidence="10" key="1">
    <citation type="submission" date="2018-05" db="EMBL/GenBank/DDBJ databases">
        <authorList>
            <person name="Lanie J.A."/>
            <person name="Ng W.-L."/>
            <person name="Kazmierczak K.M."/>
            <person name="Andrzejewski T.M."/>
            <person name="Davidsen T.M."/>
            <person name="Wayne K.J."/>
            <person name="Tettelin H."/>
            <person name="Glass J.I."/>
            <person name="Rusch D."/>
            <person name="Podicherti R."/>
            <person name="Tsui H.-C.T."/>
            <person name="Winkler M.E."/>
        </authorList>
    </citation>
    <scope>NUCLEOTIDE SEQUENCE</scope>
</reference>
<keyword evidence="3" id="KW-1003">Cell membrane</keyword>
<dbReference type="GO" id="GO:0022857">
    <property type="term" value="F:transmembrane transporter activity"/>
    <property type="evidence" value="ECO:0007669"/>
    <property type="project" value="InterPro"/>
</dbReference>
<evidence type="ECO:0008006" key="11">
    <source>
        <dbReference type="Google" id="ProtNLM"/>
    </source>
</evidence>
<keyword evidence="7 9" id="KW-0472">Membrane</keyword>
<dbReference type="CDD" id="cd06582">
    <property type="entry name" value="TM_PBP1_LivH_like"/>
    <property type="match status" value="1"/>
</dbReference>
<evidence type="ECO:0000313" key="10">
    <source>
        <dbReference type="EMBL" id="SUZ57504.1"/>
    </source>
</evidence>
<feature type="transmembrane region" description="Helical" evidence="9">
    <location>
        <begin position="97"/>
        <end position="118"/>
    </location>
</feature>
<keyword evidence="5" id="KW-0029">Amino-acid transport</keyword>
<gene>
    <name evidence="10" type="ORF">METZ01_LOCUS10358</name>
</gene>
<feature type="transmembrane region" description="Helical" evidence="9">
    <location>
        <begin position="273"/>
        <end position="296"/>
    </location>
</feature>
<comment type="similarity">
    <text evidence="8">Belongs to the binding-protein-dependent transport system permease family. LivHM subfamily.</text>
</comment>
<feature type="transmembrane region" description="Helical" evidence="9">
    <location>
        <begin position="138"/>
        <end position="162"/>
    </location>
</feature>
<evidence type="ECO:0000256" key="9">
    <source>
        <dbReference type="SAM" id="Phobius"/>
    </source>
</evidence>
<dbReference type="EMBL" id="UINC01000561">
    <property type="protein sequence ID" value="SUZ57504.1"/>
    <property type="molecule type" value="Genomic_DNA"/>
</dbReference>
<feature type="transmembrane region" description="Helical" evidence="9">
    <location>
        <begin position="223"/>
        <end position="252"/>
    </location>
</feature>
<evidence type="ECO:0000256" key="4">
    <source>
        <dbReference type="ARBA" id="ARBA00022692"/>
    </source>
</evidence>
<accession>A0A381NTR2</accession>
<evidence type="ECO:0000256" key="5">
    <source>
        <dbReference type="ARBA" id="ARBA00022970"/>
    </source>
</evidence>
<feature type="transmembrane region" description="Helical" evidence="9">
    <location>
        <begin position="39"/>
        <end position="56"/>
    </location>
</feature>
<sequence>VNWILLLEQTLNGFQFGILLFLLAAGLTLIFGIMDLINLAHGSLYMMGAYFAATFTQWTDSFLLGAMLALLASMLFGVILEVIALRTLYTRSHLDQVLATFGLILFLNEFVRLIWGPIGLDIPLPDVLNGSLELFFGIRYPAFRLAIIAVGIAVAFLLYLLVSHTKIGMLIRAGASNRQMVSALGVNINLLYTIVFGLGAALAGLAGLMAAPIMTVEIGMGEGILMITFVVIVIGGVGSIRGAFVAALLVGFIDTVGRSFLPDILGLFVSNDFADTAAPAISSMLIYVLMAIILAIRPQGLFPPKGA</sequence>
<protein>
    <recommendedName>
        <fullName evidence="11">Branched-chain amino acid ABC transporter permease</fullName>
    </recommendedName>
</protein>
<comment type="subcellular location">
    <subcellularLocation>
        <location evidence="1">Cell membrane</location>
        <topology evidence="1">Multi-pass membrane protein</topology>
    </subcellularLocation>
</comment>
<feature type="transmembrane region" description="Helical" evidence="9">
    <location>
        <begin position="62"/>
        <end position="85"/>
    </location>
</feature>
<dbReference type="PANTHER" id="PTHR11795:SF442">
    <property type="entry name" value="ABC TRANSPORTER ATP-BINDING PROTEIN"/>
    <property type="match status" value="1"/>
</dbReference>
<dbReference type="GO" id="GO:0005886">
    <property type="term" value="C:plasma membrane"/>
    <property type="evidence" value="ECO:0007669"/>
    <property type="project" value="UniProtKB-SubCell"/>
</dbReference>
<dbReference type="PANTHER" id="PTHR11795">
    <property type="entry name" value="BRANCHED-CHAIN AMINO ACID TRANSPORT SYSTEM PERMEASE PROTEIN LIVH"/>
    <property type="match status" value="1"/>
</dbReference>
<feature type="transmembrane region" description="Helical" evidence="9">
    <location>
        <begin position="183"/>
        <end position="211"/>
    </location>
</feature>
<evidence type="ECO:0000256" key="8">
    <source>
        <dbReference type="ARBA" id="ARBA00037998"/>
    </source>
</evidence>
<feature type="non-terminal residue" evidence="10">
    <location>
        <position position="1"/>
    </location>
</feature>
<evidence type="ECO:0000256" key="7">
    <source>
        <dbReference type="ARBA" id="ARBA00023136"/>
    </source>
</evidence>
<dbReference type="Pfam" id="PF02653">
    <property type="entry name" value="BPD_transp_2"/>
    <property type="match status" value="1"/>
</dbReference>
<evidence type="ECO:0000256" key="6">
    <source>
        <dbReference type="ARBA" id="ARBA00022989"/>
    </source>
</evidence>